<sequence length="44" mass="5145">MMYLREAFIAPVLITDYLQRFKAEKETAKQGCPRTCHKSREAVN</sequence>
<organism evidence="1 4">
    <name type="scientific">Faecalibaculum rodentium</name>
    <dbReference type="NCBI Taxonomy" id="1702221"/>
    <lineage>
        <taxon>Bacteria</taxon>
        <taxon>Bacillati</taxon>
        <taxon>Bacillota</taxon>
        <taxon>Erysipelotrichia</taxon>
        <taxon>Erysipelotrichales</taxon>
        <taxon>Erysipelotrichaceae</taxon>
        <taxon>Faecalibaculum</taxon>
    </lineage>
</organism>
<evidence type="ECO:0000313" key="2">
    <source>
        <dbReference type="EMBL" id="AMK54002.1"/>
    </source>
</evidence>
<evidence type="ECO:0000313" key="4">
    <source>
        <dbReference type="Proteomes" id="UP000069771"/>
    </source>
</evidence>
<accession>A0A140DS62</accession>
<dbReference type="EMBL" id="CP011391">
    <property type="protein sequence ID" value="AMK55630.1"/>
    <property type="molecule type" value="Genomic_DNA"/>
</dbReference>
<evidence type="ECO:0000313" key="3">
    <source>
        <dbReference type="EMBL" id="AMK55630.1"/>
    </source>
</evidence>
<dbReference type="STRING" id="1702221.AALO17_03550"/>
<dbReference type="KEGG" id="fro:AALO17_24960"/>
<evidence type="ECO:0000313" key="1">
    <source>
        <dbReference type="EMBL" id="AMK53489.1"/>
    </source>
</evidence>
<gene>
    <name evidence="1" type="ORF">AALO17_03550</name>
    <name evidence="2" type="ORF">AALO17_08680</name>
    <name evidence="3" type="ORF">AALO17_24960</name>
</gene>
<dbReference type="EMBL" id="CP011391">
    <property type="protein sequence ID" value="AMK54002.1"/>
    <property type="molecule type" value="Genomic_DNA"/>
</dbReference>
<name>A0A140DS62_9FIRM</name>
<dbReference type="AlphaFoldDB" id="A0A140DS62"/>
<keyword evidence="4" id="KW-1185">Reference proteome</keyword>
<dbReference type="Proteomes" id="UP000069771">
    <property type="component" value="Chromosome"/>
</dbReference>
<dbReference type="KEGG" id="fro:AALO17_03550"/>
<dbReference type="EMBL" id="CP011391">
    <property type="protein sequence ID" value="AMK53489.1"/>
    <property type="molecule type" value="Genomic_DNA"/>
</dbReference>
<reference evidence="1 4" key="1">
    <citation type="journal article" date="2016" name="Gut Pathog.">
        <title>Whole genome sequencing of "Faecalibaculum rodentium" ALO17, isolated from C57BL/6J laboratory mouse feces.</title>
        <authorList>
            <person name="Lim S."/>
            <person name="Chang D.H."/>
            <person name="Ahn S."/>
            <person name="Kim B.C."/>
        </authorList>
    </citation>
    <scope>NUCLEOTIDE SEQUENCE [LARGE SCALE GENOMIC DNA]</scope>
    <source>
        <strain evidence="1 4">Alo17</strain>
    </source>
</reference>
<protein>
    <submittedName>
        <fullName evidence="1">Uncharacterized protein</fullName>
    </submittedName>
</protein>
<dbReference type="KEGG" id="fro:AALO17_08680"/>
<proteinExistence type="predicted"/>